<reference evidence="3" key="1">
    <citation type="submission" date="2016-10" db="EMBL/GenBank/DDBJ databases">
        <authorList>
            <person name="Varghese N."/>
            <person name="Submissions S."/>
        </authorList>
    </citation>
    <scope>NUCLEOTIDE SEQUENCE [LARGE SCALE GENOMIC DNA]</scope>
    <source>
        <strain evidence="3">CGMCC 1.9227</strain>
    </source>
</reference>
<accession>A0A1I2IAF6</accession>
<evidence type="ECO:0008006" key="4">
    <source>
        <dbReference type="Google" id="ProtNLM"/>
    </source>
</evidence>
<feature type="chain" id="PRO_5011790244" description="Nuclear transport factor 2 family protein" evidence="1">
    <location>
        <begin position="19"/>
        <end position="147"/>
    </location>
</feature>
<gene>
    <name evidence="2" type="ORF">SAMN04488131_1187</name>
</gene>
<dbReference type="OrthoDB" id="973593at2"/>
<keyword evidence="3" id="KW-1185">Reference proteome</keyword>
<dbReference type="EMBL" id="FONQ01000018">
    <property type="protein sequence ID" value="SFF37531.1"/>
    <property type="molecule type" value="Genomic_DNA"/>
</dbReference>
<organism evidence="2 3">
    <name type="scientific">Flavobacterium xueshanense</name>
    <dbReference type="NCBI Taxonomy" id="935223"/>
    <lineage>
        <taxon>Bacteria</taxon>
        <taxon>Pseudomonadati</taxon>
        <taxon>Bacteroidota</taxon>
        <taxon>Flavobacteriia</taxon>
        <taxon>Flavobacteriales</taxon>
        <taxon>Flavobacteriaceae</taxon>
        <taxon>Flavobacterium</taxon>
    </lineage>
</organism>
<evidence type="ECO:0000313" key="3">
    <source>
        <dbReference type="Proteomes" id="UP000198596"/>
    </source>
</evidence>
<proteinExistence type="predicted"/>
<dbReference type="STRING" id="935223.SAMN04488131_1187"/>
<dbReference type="Proteomes" id="UP000198596">
    <property type="component" value="Unassembled WGS sequence"/>
</dbReference>
<keyword evidence="1" id="KW-0732">Signal</keyword>
<evidence type="ECO:0000256" key="1">
    <source>
        <dbReference type="SAM" id="SignalP"/>
    </source>
</evidence>
<name>A0A1I2IAF6_9FLAO</name>
<evidence type="ECO:0000313" key="2">
    <source>
        <dbReference type="EMBL" id="SFF37531.1"/>
    </source>
</evidence>
<dbReference type="RefSeq" id="WP_143071100.1">
    <property type="nucleotide sequence ID" value="NZ_FONQ01000018.1"/>
</dbReference>
<dbReference type="AlphaFoldDB" id="A0A1I2IAF6"/>
<protein>
    <recommendedName>
        <fullName evidence="4">Nuclear transport factor 2 family protein</fullName>
    </recommendedName>
</protein>
<sequence>MKKILFAILLLFSFSINAQHNKNEIKKDALQILKKINFEYKNGSLTTEQISELFCEKIYCSVCDTEDYDDDYLIQNQKILKNFKKIAAFLNLRKLKKSRITYDEERKEYTLSYQLVRPTAKFEGSSALFSFILENGKLKLNSIQTIP</sequence>
<feature type="signal peptide" evidence="1">
    <location>
        <begin position="1"/>
        <end position="18"/>
    </location>
</feature>